<evidence type="ECO:0000313" key="2">
    <source>
        <dbReference type="EMBL" id="ALH79553.1"/>
    </source>
</evidence>
<dbReference type="RefSeq" id="WP_054586993.1">
    <property type="nucleotide sequence ID" value="NZ_CP012700.1"/>
</dbReference>
<dbReference type="OrthoDB" id="7375039at2"/>
<feature type="chain" id="PRO_5006039076" evidence="1">
    <location>
        <begin position="22"/>
        <end position="326"/>
    </location>
</feature>
<proteinExistence type="predicted"/>
<keyword evidence="1" id="KW-0732">Signal</keyword>
<dbReference type="KEGG" id="smag:AN936_03970"/>
<gene>
    <name evidence="2" type="ORF">AN936_03970</name>
</gene>
<feature type="signal peptide" evidence="1">
    <location>
        <begin position="1"/>
        <end position="21"/>
    </location>
</feature>
<evidence type="ECO:0000256" key="1">
    <source>
        <dbReference type="SAM" id="SignalP"/>
    </source>
</evidence>
<evidence type="ECO:0000313" key="3">
    <source>
        <dbReference type="Proteomes" id="UP000058074"/>
    </source>
</evidence>
<dbReference type="EMBL" id="CP012700">
    <property type="protein sequence ID" value="ALH79553.1"/>
    <property type="molecule type" value="Genomic_DNA"/>
</dbReference>
<dbReference type="Proteomes" id="UP000058074">
    <property type="component" value="Chromosome"/>
</dbReference>
<reference evidence="2 3" key="1">
    <citation type="journal article" date="2015" name="Genome Announc.">
        <title>Complete Genome Sequence of Polypropylene Glycol- and Polyethylene Glycol-Degrading Sphingopyxis macrogoltabida Strain EY-1.</title>
        <authorList>
            <person name="Ohtsubo Y."/>
            <person name="Nagata Y."/>
            <person name="Numata M."/>
            <person name="Tsuchikane K."/>
            <person name="Hosoyama A."/>
            <person name="Yamazoe A."/>
            <person name="Tsuda M."/>
            <person name="Fujita N."/>
            <person name="Kawai F."/>
        </authorList>
    </citation>
    <scope>NUCLEOTIDE SEQUENCE [LARGE SCALE GENOMIC DNA]</scope>
    <source>
        <strain evidence="2 3">EY-1</strain>
    </source>
</reference>
<accession>A0A0N9UV87</accession>
<name>A0A0N9UV87_SPHMC</name>
<sequence length="326" mass="35348">MHKAKMLMLLAAVASPVTATAKEPIDAAGLKAIETRVPPQSWYPDGYYDIRIAAEGQVADFPRETLTMDWGDGQPPYYDVIDCNAEYVSLDETDPLTARYGPVALEVARLRGEFERMKYPLAVYAGPLLEFEKAKIEEAKTAPEPVSEAEMSDAMAMEANAAADAAVAEVATDAAADAASMEAAPPADAGMDESETYNDPYFLLAKAVEANRERLAPKLPKVLADGGCGAGEGSSVIVKTVPPQGKVLLINTFAFKVCTRKRPDPWDRFACKWNEIETGVEKQLSGRYVYQVKWPDGAVRKGTRDIVPNYEDEAVAAVVTFKKVGS</sequence>
<organism evidence="2 3">
    <name type="scientific">Sphingopyxis macrogoltabida</name>
    <name type="common">Sphingomonas macrogoltabidus</name>
    <dbReference type="NCBI Taxonomy" id="33050"/>
    <lineage>
        <taxon>Bacteria</taxon>
        <taxon>Pseudomonadati</taxon>
        <taxon>Pseudomonadota</taxon>
        <taxon>Alphaproteobacteria</taxon>
        <taxon>Sphingomonadales</taxon>
        <taxon>Sphingomonadaceae</taxon>
        <taxon>Sphingopyxis</taxon>
    </lineage>
</organism>
<protein>
    <submittedName>
        <fullName evidence="2">Uncharacterized protein</fullName>
    </submittedName>
</protein>
<dbReference type="PATRIC" id="fig|33050.5.peg.823"/>
<dbReference type="AlphaFoldDB" id="A0A0N9UV87"/>